<accession>A0ABR1RJ75</accession>
<feature type="compositionally biased region" description="Basic and acidic residues" evidence="1">
    <location>
        <begin position="402"/>
        <end position="430"/>
    </location>
</feature>
<feature type="region of interest" description="Disordered" evidence="1">
    <location>
        <begin position="991"/>
        <end position="1200"/>
    </location>
</feature>
<feature type="region of interest" description="Disordered" evidence="1">
    <location>
        <begin position="127"/>
        <end position="665"/>
    </location>
</feature>
<feature type="compositionally biased region" description="Polar residues" evidence="1">
    <location>
        <begin position="874"/>
        <end position="883"/>
    </location>
</feature>
<feature type="compositionally biased region" description="Low complexity" evidence="1">
    <location>
        <begin position="1070"/>
        <end position="1118"/>
    </location>
</feature>
<feature type="compositionally biased region" description="Low complexity" evidence="1">
    <location>
        <begin position="1154"/>
        <end position="1164"/>
    </location>
</feature>
<comment type="caution">
    <text evidence="2">The sequence shown here is derived from an EMBL/GenBank/DDBJ whole genome shotgun (WGS) entry which is preliminary data.</text>
</comment>
<organism evidence="2 3">
    <name type="scientific">Apiospora marii</name>
    <dbReference type="NCBI Taxonomy" id="335849"/>
    <lineage>
        <taxon>Eukaryota</taxon>
        <taxon>Fungi</taxon>
        <taxon>Dikarya</taxon>
        <taxon>Ascomycota</taxon>
        <taxon>Pezizomycotina</taxon>
        <taxon>Sordariomycetes</taxon>
        <taxon>Xylariomycetidae</taxon>
        <taxon>Amphisphaeriales</taxon>
        <taxon>Apiosporaceae</taxon>
        <taxon>Apiospora</taxon>
    </lineage>
</organism>
<feature type="compositionally biased region" description="Basic and acidic residues" evidence="1">
    <location>
        <begin position="524"/>
        <end position="533"/>
    </location>
</feature>
<feature type="compositionally biased region" description="Basic and acidic residues" evidence="1">
    <location>
        <begin position="702"/>
        <end position="713"/>
    </location>
</feature>
<feature type="compositionally biased region" description="Basic and acidic residues" evidence="1">
    <location>
        <begin position="158"/>
        <end position="167"/>
    </location>
</feature>
<proteinExistence type="predicted"/>
<feature type="region of interest" description="Disordered" evidence="1">
    <location>
        <begin position="772"/>
        <end position="963"/>
    </location>
</feature>
<evidence type="ECO:0000313" key="3">
    <source>
        <dbReference type="Proteomes" id="UP001396898"/>
    </source>
</evidence>
<keyword evidence="3" id="KW-1185">Reference proteome</keyword>
<feature type="compositionally biased region" description="Polar residues" evidence="1">
    <location>
        <begin position="646"/>
        <end position="665"/>
    </location>
</feature>
<gene>
    <name evidence="2" type="ORF">PG991_009449</name>
</gene>
<feature type="region of interest" description="Disordered" evidence="1">
    <location>
        <begin position="685"/>
        <end position="745"/>
    </location>
</feature>
<feature type="compositionally biased region" description="Polar residues" evidence="1">
    <location>
        <begin position="463"/>
        <end position="480"/>
    </location>
</feature>
<name>A0ABR1RJ75_9PEZI</name>
<dbReference type="Proteomes" id="UP001396898">
    <property type="component" value="Unassembled WGS sequence"/>
</dbReference>
<evidence type="ECO:0000256" key="1">
    <source>
        <dbReference type="SAM" id="MobiDB-lite"/>
    </source>
</evidence>
<feature type="compositionally biased region" description="Pro residues" evidence="1">
    <location>
        <begin position="181"/>
        <end position="191"/>
    </location>
</feature>
<feature type="compositionally biased region" description="Polar residues" evidence="1">
    <location>
        <begin position="1165"/>
        <end position="1175"/>
    </location>
</feature>
<feature type="compositionally biased region" description="Polar residues" evidence="1">
    <location>
        <begin position="1182"/>
        <end position="1200"/>
    </location>
</feature>
<feature type="compositionally biased region" description="Polar residues" evidence="1">
    <location>
        <begin position="547"/>
        <end position="559"/>
    </location>
</feature>
<feature type="compositionally biased region" description="Low complexity" evidence="1">
    <location>
        <begin position="352"/>
        <end position="363"/>
    </location>
</feature>
<dbReference type="Gene3D" id="3.40.20.10">
    <property type="entry name" value="Severin"/>
    <property type="match status" value="1"/>
</dbReference>
<feature type="compositionally biased region" description="Polar residues" evidence="1">
    <location>
        <begin position="330"/>
        <end position="351"/>
    </location>
</feature>
<dbReference type="EMBL" id="JAQQWI010000014">
    <property type="protein sequence ID" value="KAK8013178.1"/>
    <property type="molecule type" value="Genomic_DNA"/>
</dbReference>
<dbReference type="SUPFAM" id="SSF55753">
    <property type="entry name" value="Actin depolymerizing proteins"/>
    <property type="match status" value="1"/>
</dbReference>
<feature type="compositionally biased region" description="Low complexity" evidence="1">
    <location>
        <begin position="1014"/>
        <end position="1025"/>
    </location>
</feature>
<feature type="compositionally biased region" description="Low complexity" evidence="1">
    <location>
        <begin position="316"/>
        <end position="329"/>
    </location>
</feature>
<feature type="compositionally biased region" description="Basic and acidic residues" evidence="1">
    <location>
        <begin position="1030"/>
        <end position="1053"/>
    </location>
</feature>
<evidence type="ECO:0000313" key="2">
    <source>
        <dbReference type="EMBL" id="KAK8013178.1"/>
    </source>
</evidence>
<feature type="compositionally biased region" description="Basic residues" evidence="1">
    <location>
        <begin position="377"/>
        <end position="390"/>
    </location>
</feature>
<evidence type="ECO:0008006" key="4">
    <source>
        <dbReference type="Google" id="ProtNLM"/>
    </source>
</evidence>
<feature type="compositionally biased region" description="Basic and acidic residues" evidence="1">
    <location>
        <begin position="909"/>
        <end position="934"/>
    </location>
</feature>
<protein>
    <recommendedName>
        <fullName evidence="4">ADF-H domain-containing protein</fullName>
    </recommendedName>
</protein>
<feature type="compositionally biased region" description="Polar residues" evidence="1">
    <location>
        <begin position="810"/>
        <end position="837"/>
    </location>
</feature>
<dbReference type="InterPro" id="IPR029006">
    <property type="entry name" value="ADF-H/Gelsolin-like_dom_sf"/>
</dbReference>
<reference evidence="2 3" key="1">
    <citation type="submission" date="2023-01" db="EMBL/GenBank/DDBJ databases">
        <title>Analysis of 21 Apiospora genomes using comparative genomics revels a genus with tremendous synthesis potential of carbohydrate active enzymes and secondary metabolites.</title>
        <authorList>
            <person name="Sorensen T."/>
        </authorList>
    </citation>
    <scope>NUCLEOTIDE SEQUENCE [LARGE SCALE GENOMIC DNA]</scope>
    <source>
        <strain evidence="2 3">CBS 20057</strain>
    </source>
</reference>
<sequence length="1321" mass="142762">MSLGGLDSAAVKEAHEAANAEPGGWFLLKYASRDEVELHSRGTTGVVEMRKAIAQYEEESPLYGFLKYRRRNLILKYMPEGCSRLVQARATVHFNAICDNFQPYNTTFELTNAKDLKDTKLSAACSLHTAAGSTSSSTSSLRRRRLMEITEEEEEEERERKRQSIVHDEEENQDGSEATPHSPPLSSPEPPVVLDRQQITDPQHPDFASIPDPATFSGAAEPASPSKSEFDIEPPRRQSSQLTRPELYHYSSYSYGKPKVKLAPRPSMDANLRPHTSSNYRPIAALPAGFKLSRSAKKNKAEHKMEEEEDMEQKEPINPTPNATSTTTPDQHQNPGAANTTTSLLPQRPATSSGASLKGSSSSFADKNKMTPEKARLMKAMKLREKKKKMSMLPSEIVPEPELPKEESTEVDAQQEHHTEEEKSHDKEDVEQATVETELPALTMHTEANTEDTSTDSHPPSPTVGSSEVGVSTKASSLSESTDETVQYPAKGTGLDVEDGPPSPQKEEENVDAGPLGSENEDQAAIHEEHNMENEPSEAEPLPSAAMPSNNETTGSTVVQHDDATDGEPAVAEVVDEPLAEESPKIPEDEQPVENATAAVSPNEATAPTAKAQIEVQIPQSRSREVDPHNQDEPSPKSPYGVPLSRFSSNEPKSPATPTLKSRFSTQDLRKASFAEAIPVVAEVIPSPPSDAPSVKVQQPVEESHDAVGKEAPPELPSKVKRKPAAIDPARAELSRGTPHSEISDPLLDDALLDELQAATLQHAQPMTVAKSPITPVFPSTSPRKSQVPALPRAVSNPVRNSLLVPGNSRFGSLRSTSMSTNGLSRQASNASMQSNKPAPAVGSSISQRIKALEQLRNAGGGASNEPVAPARNRPTTPSSSFFTVRKSASIREPSVSPSGTADPAASVDARDGRSEKSRDGSPDPSHVTKRDRSLSVQSRLSVFEPPNPTLSVSYAPRGRPETVQVTARIVRDGEQLYPKRPTSRDELQAYNAGNLKQSPITVEHQKAEPGQEPAASDAPLADAPTITEQPKETIVERRGSKQESDNGAEGKRRSSLNMVKDFIKDRRTSVSSRSGSVDNLAAPSPAASSRSPTRPASAHHSSSGSLARRLSISSRRSMNSERDTTPVLSPSSITEESDEKGEKQSTASRLMRRLSNSLSGGSRKAQSPSISPTVTEEDDSASTAVTSRPESSVSSATKSINPESLVSSYMGDVNVQFPDNLLWKRRSMCLDSAGYLVLTALQGHAPTAKDRAIGTKRYHMTDFRLPYIPDADIQELPNSVCLDFKLGSGLQVACEDRASQMSILHGKLAVRPDFPVQAIS</sequence>
<feature type="compositionally biased region" description="Basic and acidic residues" evidence="1">
    <location>
        <begin position="622"/>
        <end position="635"/>
    </location>
</feature>
<feature type="compositionally biased region" description="Basic and acidic residues" evidence="1">
    <location>
        <begin position="366"/>
        <end position="376"/>
    </location>
</feature>